<dbReference type="InterPro" id="IPR013785">
    <property type="entry name" value="Aldolase_TIM"/>
</dbReference>
<evidence type="ECO:0000256" key="6">
    <source>
        <dbReference type="ARBA" id="ARBA00023235"/>
    </source>
</evidence>
<keyword evidence="6" id="KW-0413">Isomerase</keyword>
<protein>
    <recommendedName>
        <fullName evidence="5">N-acylglucosamine-6-phosphate 2-epimerase</fullName>
        <ecNumber evidence="5">5.1.3.9</ecNumber>
    </recommendedName>
</protein>
<evidence type="ECO:0000256" key="5">
    <source>
        <dbReference type="ARBA" id="ARBA00013180"/>
    </source>
</evidence>
<organism evidence="8 9">
    <name type="scientific">Holdemania filiformis</name>
    <dbReference type="NCBI Taxonomy" id="61171"/>
    <lineage>
        <taxon>Bacteria</taxon>
        <taxon>Bacillati</taxon>
        <taxon>Bacillota</taxon>
        <taxon>Erysipelotrichia</taxon>
        <taxon>Erysipelotrichales</taxon>
        <taxon>Erysipelotrichaceae</taxon>
        <taxon>Holdemania</taxon>
    </lineage>
</organism>
<comment type="similarity">
    <text evidence="4">Belongs to the NanE family.</text>
</comment>
<sequence>MRKEEIFQQIRGKLIVSCQANEEENPFNPPEEMTRMAKAAAIGGCAGFRANRPENVRMIKEAFPDKVMIGIWKVVTEGCDVYITPTMKEVEVLREIGSDIIAVDGTDRINCNGRKAYELIREIKETYPDQVVMADIATINDARHSVEAGADIISTTLSGYTEDSLDRYALGTDFDLIEQIRKEFPEVFINAEGRIWTREEAKKAYECGADVIVVGTAITNPMSITKRFVDYIKK</sequence>
<dbReference type="AlphaFoldDB" id="A0A412FV95"/>
<evidence type="ECO:0000313" key="8">
    <source>
        <dbReference type="EMBL" id="RGR72105.1"/>
    </source>
</evidence>
<evidence type="ECO:0000256" key="1">
    <source>
        <dbReference type="ARBA" id="ARBA00000056"/>
    </source>
</evidence>
<keyword evidence="7" id="KW-0119">Carbohydrate metabolism</keyword>
<comment type="catalytic activity">
    <reaction evidence="1">
        <text>an N-acyl-D-glucosamine 6-phosphate = an N-acyl-D-mannosamine 6-phosphate</text>
        <dbReference type="Rhea" id="RHEA:23932"/>
        <dbReference type="ChEBI" id="CHEBI:57599"/>
        <dbReference type="ChEBI" id="CHEBI:57666"/>
        <dbReference type="EC" id="5.1.3.9"/>
    </reaction>
</comment>
<dbReference type="EC" id="5.1.3.9" evidence="5"/>
<dbReference type="GO" id="GO:0006053">
    <property type="term" value="P:N-acetylmannosamine catabolic process"/>
    <property type="evidence" value="ECO:0007669"/>
    <property type="project" value="TreeGrafter"/>
</dbReference>
<name>A0A412FV95_9FIRM</name>
<evidence type="ECO:0000256" key="4">
    <source>
        <dbReference type="ARBA" id="ARBA00007439"/>
    </source>
</evidence>
<dbReference type="GO" id="GO:0019262">
    <property type="term" value="P:N-acetylneuraminate catabolic process"/>
    <property type="evidence" value="ECO:0007669"/>
    <property type="project" value="UniProtKB-UniPathway"/>
</dbReference>
<dbReference type="Proteomes" id="UP000284178">
    <property type="component" value="Unassembled WGS sequence"/>
</dbReference>
<evidence type="ECO:0000256" key="2">
    <source>
        <dbReference type="ARBA" id="ARBA00002147"/>
    </source>
</evidence>
<comment type="pathway">
    <text evidence="3">Amino-sugar metabolism; N-acetylneuraminate degradation; D-fructose 6-phosphate from N-acetylneuraminate: step 3/5.</text>
</comment>
<reference evidence="8 9" key="1">
    <citation type="submission" date="2018-08" db="EMBL/GenBank/DDBJ databases">
        <title>A genome reference for cultivated species of the human gut microbiota.</title>
        <authorList>
            <person name="Zou Y."/>
            <person name="Xue W."/>
            <person name="Luo G."/>
        </authorList>
    </citation>
    <scope>NUCLEOTIDE SEQUENCE [LARGE SCALE GENOMIC DNA]</scope>
    <source>
        <strain evidence="8 9">AF24-29</strain>
    </source>
</reference>
<dbReference type="PANTHER" id="PTHR36204">
    <property type="entry name" value="N-ACETYLMANNOSAMINE-6-PHOSPHATE 2-EPIMERASE-RELATED"/>
    <property type="match status" value="1"/>
</dbReference>
<dbReference type="RefSeq" id="WP_117895488.1">
    <property type="nucleotide sequence ID" value="NZ_CABJCV010000016.1"/>
</dbReference>
<keyword evidence="9" id="KW-1185">Reference proteome</keyword>
<dbReference type="GO" id="GO:0047465">
    <property type="term" value="F:N-acylglucosamine-6-phosphate 2-epimerase activity"/>
    <property type="evidence" value="ECO:0007669"/>
    <property type="project" value="UniProtKB-EC"/>
</dbReference>
<dbReference type="Pfam" id="PF04131">
    <property type="entry name" value="NanE"/>
    <property type="match status" value="1"/>
</dbReference>
<evidence type="ECO:0000256" key="3">
    <source>
        <dbReference type="ARBA" id="ARBA00005081"/>
    </source>
</evidence>
<dbReference type="PANTHER" id="PTHR36204:SF1">
    <property type="entry name" value="N-ACETYLMANNOSAMINE-6-PHOSPHATE 2-EPIMERASE-RELATED"/>
    <property type="match status" value="1"/>
</dbReference>
<gene>
    <name evidence="8" type="ORF">DWY25_12415</name>
</gene>
<proteinExistence type="inferred from homology"/>
<dbReference type="Gene3D" id="3.20.20.70">
    <property type="entry name" value="Aldolase class I"/>
    <property type="match status" value="1"/>
</dbReference>
<evidence type="ECO:0000313" key="9">
    <source>
        <dbReference type="Proteomes" id="UP000284178"/>
    </source>
</evidence>
<dbReference type="EMBL" id="QRUP01000016">
    <property type="protein sequence ID" value="RGR72105.1"/>
    <property type="molecule type" value="Genomic_DNA"/>
</dbReference>
<accession>A0A412FV95</accession>
<comment type="function">
    <text evidence="2">Converts N-acetylmannosamine-6-phosphate (ManNAc-6-P) to N-acetylglucosamine-6-phosphate (GlcNAc-6-P).</text>
</comment>
<dbReference type="UniPathway" id="UPA00629">
    <property type="reaction ID" value="UER00682"/>
</dbReference>
<dbReference type="InterPro" id="IPR011060">
    <property type="entry name" value="RibuloseP-bd_barrel"/>
</dbReference>
<evidence type="ECO:0000256" key="7">
    <source>
        <dbReference type="ARBA" id="ARBA00023277"/>
    </source>
</evidence>
<comment type="caution">
    <text evidence="8">The sequence shown here is derived from an EMBL/GenBank/DDBJ whole genome shotgun (WGS) entry which is preliminary data.</text>
</comment>
<dbReference type="CDD" id="cd04729">
    <property type="entry name" value="NanE"/>
    <property type="match status" value="1"/>
</dbReference>
<dbReference type="GO" id="GO:0005829">
    <property type="term" value="C:cytosol"/>
    <property type="evidence" value="ECO:0007669"/>
    <property type="project" value="TreeGrafter"/>
</dbReference>
<dbReference type="InterPro" id="IPR007260">
    <property type="entry name" value="NanE"/>
</dbReference>
<dbReference type="NCBIfam" id="NF002231">
    <property type="entry name" value="PRK01130.1"/>
    <property type="match status" value="1"/>
</dbReference>
<dbReference type="SUPFAM" id="SSF51366">
    <property type="entry name" value="Ribulose-phoshate binding barrel"/>
    <property type="match status" value="1"/>
</dbReference>
<dbReference type="GeneID" id="83016198"/>